<feature type="domain" description="TRAM" evidence="9">
    <location>
        <begin position="369"/>
        <end position="439"/>
    </location>
</feature>
<dbReference type="GO" id="GO:0035599">
    <property type="term" value="F:aspartic acid methylthiotransferase activity"/>
    <property type="evidence" value="ECO:0007669"/>
    <property type="project" value="TreeGrafter"/>
</dbReference>
<comment type="similarity">
    <text evidence="8">Belongs to the methylthiotransferase family. RimO subfamily.</text>
</comment>
<keyword evidence="2 8" id="KW-0963">Cytoplasm</keyword>
<feature type="binding site" evidence="8">
    <location>
        <position position="76"/>
    </location>
    <ligand>
        <name>[4Fe-4S] cluster</name>
        <dbReference type="ChEBI" id="CHEBI:49883"/>
        <label>1</label>
    </ligand>
</feature>
<dbReference type="eggNOG" id="COG0621">
    <property type="taxonomic scope" value="Bacteria"/>
</dbReference>
<dbReference type="InterPro" id="IPR023404">
    <property type="entry name" value="rSAM_horseshoe"/>
</dbReference>
<dbReference type="Pfam" id="PF00919">
    <property type="entry name" value="UPF0004"/>
    <property type="match status" value="1"/>
</dbReference>
<dbReference type="InterPro" id="IPR002792">
    <property type="entry name" value="TRAM_dom"/>
</dbReference>
<evidence type="ECO:0000256" key="6">
    <source>
        <dbReference type="ARBA" id="ARBA00023004"/>
    </source>
</evidence>
<comment type="cofactor">
    <cofactor evidence="8">
        <name>[4Fe-4S] cluster</name>
        <dbReference type="ChEBI" id="CHEBI:49883"/>
    </cofactor>
    <text evidence="8">Binds 2 [4Fe-4S] clusters. One cluster is coordinated with 3 cysteines and an exchangeable S-adenosyl-L-methionine.</text>
</comment>
<evidence type="ECO:0000256" key="1">
    <source>
        <dbReference type="ARBA" id="ARBA00022485"/>
    </source>
</evidence>
<dbReference type="CDD" id="cd01335">
    <property type="entry name" value="Radical_SAM"/>
    <property type="match status" value="1"/>
</dbReference>
<keyword evidence="13" id="KW-1185">Reference proteome</keyword>
<dbReference type="PANTHER" id="PTHR43837">
    <property type="entry name" value="RIBOSOMAL PROTEIN S12 METHYLTHIOTRANSFERASE RIMO"/>
    <property type="match status" value="1"/>
</dbReference>
<dbReference type="Pfam" id="PF04055">
    <property type="entry name" value="Radical_SAM"/>
    <property type="match status" value="1"/>
</dbReference>
<dbReference type="SFLD" id="SFLDG01082">
    <property type="entry name" value="B12-binding_domain_containing"/>
    <property type="match status" value="1"/>
</dbReference>
<dbReference type="GO" id="GO:0103039">
    <property type="term" value="F:protein methylthiotransferase activity"/>
    <property type="evidence" value="ECO:0007669"/>
    <property type="project" value="UniProtKB-EC"/>
</dbReference>
<keyword evidence="6 8" id="KW-0408">Iron</keyword>
<dbReference type="InterPro" id="IPR013848">
    <property type="entry name" value="Methylthiotransferase_N"/>
</dbReference>
<keyword evidence="12" id="KW-0687">Ribonucleoprotein</keyword>
<comment type="catalytic activity">
    <reaction evidence="8">
        <text>L-aspartate(89)-[ribosomal protein uS12]-hydrogen + (sulfur carrier)-SH + AH2 + 2 S-adenosyl-L-methionine = 3-methylsulfanyl-L-aspartate(89)-[ribosomal protein uS12]-hydrogen + (sulfur carrier)-H + 5'-deoxyadenosine + L-methionine + A + S-adenosyl-L-homocysteine + 2 H(+)</text>
        <dbReference type="Rhea" id="RHEA:37087"/>
        <dbReference type="Rhea" id="RHEA-COMP:10460"/>
        <dbReference type="Rhea" id="RHEA-COMP:10461"/>
        <dbReference type="Rhea" id="RHEA-COMP:14737"/>
        <dbReference type="Rhea" id="RHEA-COMP:14739"/>
        <dbReference type="ChEBI" id="CHEBI:13193"/>
        <dbReference type="ChEBI" id="CHEBI:15378"/>
        <dbReference type="ChEBI" id="CHEBI:17319"/>
        <dbReference type="ChEBI" id="CHEBI:17499"/>
        <dbReference type="ChEBI" id="CHEBI:29917"/>
        <dbReference type="ChEBI" id="CHEBI:29961"/>
        <dbReference type="ChEBI" id="CHEBI:57844"/>
        <dbReference type="ChEBI" id="CHEBI:57856"/>
        <dbReference type="ChEBI" id="CHEBI:59789"/>
        <dbReference type="ChEBI" id="CHEBI:64428"/>
        <dbReference type="ChEBI" id="CHEBI:73599"/>
        <dbReference type="EC" id="2.8.4.4"/>
    </reaction>
</comment>
<dbReference type="GO" id="GO:0051539">
    <property type="term" value="F:4 iron, 4 sulfur cluster binding"/>
    <property type="evidence" value="ECO:0007669"/>
    <property type="project" value="UniProtKB-UniRule"/>
</dbReference>
<evidence type="ECO:0000256" key="3">
    <source>
        <dbReference type="ARBA" id="ARBA00022679"/>
    </source>
</evidence>
<evidence type="ECO:0000256" key="7">
    <source>
        <dbReference type="ARBA" id="ARBA00023014"/>
    </source>
</evidence>
<dbReference type="KEGG" id="sng:SNE_A06410"/>
<dbReference type="Gene3D" id="3.80.30.20">
    <property type="entry name" value="tm_1862 like domain"/>
    <property type="match status" value="1"/>
</dbReference>
<feature type="binding site" evidence="8">
    <location>
        <position position="148"/>
    </location>
    <ligand>
        <name>[4Fe-4S] cluster</name>
        <dbReference type="ChEBI" id="CHEBI:49883"/>
        <label>2</label>
        <note>4Fe-4S-S-AdoMet</note>
    </ligand>
</feature>
<dbReference type="InterPro" id="IPR007197">
    <property type="entry name" value="rSAM"/>
</dbReference>
<dbReference type="PROSITE" id="PS50926">
    <property type="entry name" value="TRAM"/>
    <property type="match status" value="1"/>
</dbReference>
<accession>F8L704</accession>
<keyword evidence="12" id="KW-0689">Ribosomal protein</keyword>
<dbReference type="STRING" id="331113.SNE_A06410"/>
<dbReference type="FunFam" id="3.80.30.20:FF:000001">
    <property type="entry name" value="tRNA-2-methylthio-N(6)-dimethylallyladenosine synthase 2"/>
    <property type="match status" value="1"/>
</dbReference>
<dbReference type="SFLD" id="SFLDG01061">
    <property type="entry name" value="methylthiotransferase"/>
    <property type="match status" value="1"/>
</dbReference>
<keyword evidence="3 8" id="KW-0808">Transferase</keyword>
<dbReference type="Gene3D" id="3.40.50.12160">
    <property type="entry name" value="Methylthiotransferase, N-terminal domain"/>
    <property type="match status" value="1"/>
</dbReference>
<comment type="function">
    <text evidence="8">Catalyzes the methylthiolation of an aspartic acid residue of ribosomal protein uS12.</text>
</comment>
<dbReference type="NCBIfam" id="TIGR00089">
    <property type="entry name" value="MiaB/RimO family radical SAM methylthiotransferase"/>
    <property type="match status" value="1"/>
</dbReference>
<dbReference type="PROSITE" id="PS51918">
    <property type="entry name" value="RADICAL_SAM"/>
    <property type="match status" value="1"/>
</dbReference>
<keyword evidence="4 8" id="KW-0949">S-adenosyl-L-methionine</keyword>
<dbReference type="HAMAP" id="MF_01865">
    <property type="entry name" value="MTTase_RimO"/>
    <property type="match status" value="1"/>
</dbReference>
<dbReference type="Gene3D" id="2.40.50.140">
    <property type="entry name" value="Nucleic acid-binding proteins"/>
    <property type="match status" value="1"/>
</dbReference>
<evidence type="ECO:0000256" key="2">
    <source>
        <dbReference type="ARBA" id="ARBA00022490"/>
    </source>
</evidence>
<feature type="binding site" evidence="8">
    <location>
        <position position="44"/>
    </location>
    <ligand>
        <name>[4Fe-4S] cluster</name>
        <dbReference type="ChEBI" id="CHEBI:49883"/>
        <label>1</label>
    </ligand>
</feature>
<dbReference type="EMBL" id="FR872582">
    <property type="protein sequence ID" value="CCB88518.1"/>
    <property type="molecule type" value="Genomic_DNA"/>
</dbReference>
<dbReference type="PROSITE" id="PS51449">
    <property type="entry name" value="MTTASE_N"/>
    <property type="match status" value="1"/>
</dbReference>
<dbReference type="InterPro" id="IPR058240">
    <property type="entry name" value="rSAM_sf"/>
</dbReference>
<feature type="domain" description="MTTase N-terminal" evidence="10">
    <location>
        <begin position="1"/>
        <end position="113"/>
    </location>
</feature>
<dbReference type="InterPro" id="IPR006638">
    <property type="entry name" value="Elp3/MiaA/NifB-like_rSAM"/>
</dbReference>
<keyword evidence="5 8" id="KW-0479">Metal-binding</keyword>
<dbReference type="SFLD" id="SFLDF00274">
    <property type="entry name" value="ribosomal_protein_S12_methylth"/>
    <property type="match status" value="1"/>
</dbReference>
<name>F8L704_SIMNZ</name>
<dbReference type="Proteomes" id="UP000000496">
    <property type="component" value="Chromosome gsn.131"/>
</dbReference>
<gene>
    <name evidence="8 12" type="primary">rimO</name>
    <name evidence="12" type="ordered locus">SNE_A06410</name>
</gene>
<evidence type="ECO:0000256" key="8">
    <source>
        <dbReference type="HAMAP-Rule" id="MF_01865"/>
    </source>
</evidence>
<reference evidence="12 13" key="1">
    <citation type="journal article" date="2011" name="Mol. Biol. Evol.">
        <title>Unity in variety--the pan-genome of the Chlamydiae.</title>
        <authorList>
            <person name="Collingro A."/>
            <person name="Tischler P."/>
            <person name="Weinmaier T."/>
            <person name="Penz T."/>
            <person name="Heinz E."/>
            <person name="Brunham R.C."/>
            <person name="Read T.D."/>
            <person name="Bavoil P.M."/>
            <person name="Sachse K."/>
            <person name="Kahane S."/>
            <person name="Friedman M.G."/>
            <person name="Rattei T."/>
            <person name="Myers G.S."/>
            <person name="Horn M."/>
        </authorList>
    </citation>
    <scope>NUCLEOTIDE SEQUENCE [LARGE SCALE GENOMIC DNA]</scope>
    <source>
        <strain evidence="13">ATCC VR-1471 / Z</strain>
    </source>
</reference>
<protein>
    <recommendedName>
        <fullName evidence="8">Ribosomal protein uS12 methylthiotransferase RimO</fullName>
        <shortName evidence="8">uS12 MTTase</shortName>
        <shortName evidence="8">uS12 methylthiotransferase</shortName>
        <ecNumber evidence="8">2.8.4.4</ecNumber>
    </recommendedName>
    <alternativeName>
        <fullName evidence="8">Ribosomal protein uS12 (aspartate-C(3))-methylthiotransferase</fullName>
    </alternativeName>
    <alternativeName>
        <fullName evidence="8">Ribosome maturation factor RimO</fullName>
    </alternativeName>
</protein>
<comment type="subcellular location">
    <subcellularLocation>
        <location evidence="8">Cytoplasm</location>
    </subcellularLocation>
</comment>
<dbReference type="InterPro" id="IPR005839">
    <property type="entry name" value="Methylthiotransferase"/>
</dbReference>
<dbReference type="SFLD" id="SFLDS00029">
    <property type="entry name" value="Radical_SAM"/>
    <property type="match status" value="1"/>
</dbReference>
<keyword evidence="1 8" id="KW-0004">4Fe-4S</keyword>
<dbReference type="GO" id="GO:0046872">
    <property type="term" value="F:metal ion binding"/>
    <property type="evidence" value="ECO:0007669"/>
    <property type="project" value="UniProtKB-KW"/>
</dbReference>
<dbReference type="GO" id="GO:0006400">
    <property type="term" value="P:tRNA modification"/>
    <property type="evidence" value="ECO:0007669"/>
    <property type="project" value="InterPro"/>
</dbReference>
<dbReference type="EC" id="2.8.4.4" evidence="8"/>
<feature type="binding site" evidence="8">
    <location>
        <position position="155"/>
    </location>
    <ligand>
        <name>[4Fe-4S] cluster</name>
        <dbReference type="ChEBI" id="CHEBI:49883"/>
        <label>2</label>
        <note>4Fe-4S-S-AdoMet</note>
    </ligand>
</feature>
<evidence type="ECO:0000259" key="9">
    <source>
        <dbReference type="PROSITE" id="PS50926"/>
    </source>
</evidence>
<feature type="domain" description="Radical SAM core" evidence="11">
    <location>
        <begin position="134"/>
        <end position="367"/>
    </location>
</feature>
<dbReference type="PANTHER" id="PTHR43837:SF1">
    <property type="entry name" value="RIBOSOMAL PROTEIN US12 METHYLTHIOTRANSFERASE RIMO"/>
    <property type="match status" value="1"/>
</dbReference>
<feature type="binding site" evidence="8">
    <location>
        <position position="152"/>
    </location>
    <ligand>
        <name>[4Fe-4S] cluster</name>
        <dbReference type="ChEBI" id="CHEBI:49883"/>
        <label>2</label>
        <note>4Fe-4S-S-AdoMet</note>
    </ligand>
</feature>
<dbReference type="HOGENOM" id="CLU_018697_0_1_0"/>
<dbReference type="PROSITE" id="PS01278">
    <property type="entry name" value="MTTASE_RADICAL"/>
    <property type="match status" value="1"/>
</dbReference>
<keyword evidence="7 8" id="KW-0411">Iron-sulfur</keyword>
<dbReference type="SUPFAM" id="SSF102114">
    <property type="entry name" value="Radical SAM enzymes"/>
    <property type="match status" value="1"/>
</dbReference>
<dbReference type="InterPro" id="IPR012340">
    <property type="entry name" value="NA-bd_OB-fold"/>
</dbReference>
<dbReference type="NCBIfam" id="TIGR01125">
    <property type="entry name" value="30S ribosomal protein S12 methylthiotransferase RimO"/>
    <property type="match status" value="1"/>
</dbReference>
<evidence type="ECO:0000313" key="12">
    <source>
        <dbReference type="EMBL" id="CCB88518.1"/>
    </source>
</evidence>
<evidence type="ECO:0000259" key="10">
    <source>
        <dbReference type="PROSITE" id="PS51449"/>
    </source>
</evidence>
<dbReference type="AlphaFoldDB" id="F8L704"/>
<dbReference type="Pfam" id="PF18693">
    <property type="entry name" value="TRAM_2"/>
    <property type="match status" value="1"/>
</dbReference>
<evidence type="ECO:0000256" key="4">
    <source>
        <dbReference type="ARBA" id="ARBA00022691"/>
    </source>
</evidence>
<dbReference type="InterPro" id="IPR005840">
    <property type="entry name" value="Ribosomal_uS12_MeSTrfase_RimO"/>
</dbReference>
<feature type="binding site" evidence="8">
    <location>
        <position position="8"/>
    </location>
    <ligand>
        <name>[4Fe-4S] cluster</name>
        <dbReference type="ChEBI" id="CHEBI:49883"/>
        <label>1</label>
    </ligand>
</feature>
<dbReference type="GO" id="GO:0005829">
    <property type="term" value="C:cytosol"/>
    <property type="evidence" value="ECO:0007669"/>
    <property type="project" value="TreeGrafter"/>
</dbReference>
<evidence type="ECO:0000313" key="13">
    <source>
        <dbReference type="Proteomes" id="UP000000496"/>
    </source>
</evidence>
<sequence length="445" mass="50350">MHFISLGCPRNLVDTEVMLGILLKAGYEITPHLEEADHIIINTCGFLEASREESLGTVEEAIEGRKKGARVIVTGCMVQTHEMEIKKHYPSVDYFLGSGDVENILKAVKEPTHGSHVTDARSYLEAGEVPRQISTPSHFAYLKIAEGCRKRCAYCIIPTIKGPLKSKPVDRILKEFRLLRNQGVQEIILIAQDLGDWGKEHGYKRSEGLIHVLQEILKEEGDFWLRLLYLYPDEITLPLIQLMKSDPRICPYLDMPIQHVNNTILKAMHRATSKEQIIETLQWLRMEIPDISVRTSLIVGFPGETDKQFQELVEFIQEYPLDQVGIFQYSQEPGSVAASLPDQVPEDVKKKRQHRLAKVQQKVVNQLLKKQIGKTLEVVVEGYHPETDLLMVGRHRGQCPDIDGIVILNDTEAVDAFGKRYLVEITDVATYDLVGTVLNRSAIPT</sequence>
<proteinExistence type="inferred from homology"/>
<dbReference type="GO" id="GO:0005840">
    <property type="term" value="C:ribosome"/>
    <property type="evidence" value="ECO:0007669"/>
    <property type="project" value="UniProtKB-KW"/>
</dbReference>
<dbReference type="SMART" id="SM00729">
    <property type="entry name" value="Elp3"/>
    <property type="match status" value="1"/>
</dbReference>
<dbReference type="RefSeq" id="WP_013942985.1">
    <property type="nucleotide sequence ID" value="NC_015713.1"/>
</dbReference>
<evidence type="ECO:0000256" key="5">
    <source>
        <dbReference type="ARBA" id="ARBA00022723"/>
    </source>
</evidence>
<evidence type="ECO:0000259" key="11">
    <source>
        <dbReference type="PROSITE" id="PS51918"/>
    </source>
</evidence>
<organism evidence="12 13">
    <name type="scientific">Simkania negevensis (strain ATCC VR-1471 / DSM 27360 / Z)</name>
    <dbReference type="NCBI Taxonomy" id="331113"/>
    <lineage>
        <taxon>Bacteria</taxon>
        <taxon>Pseudomonadati</taxon>
        <taxon>Chlamydiota</taxon>
        <taxon>Chlamydiia</taxon>
        <taxon>Parachlamydiales</taxon>
        <taxon>Simkaniaceae</taxon>
        <taxon>Simkania</taxon>
    </lineage>
</organism>
<dbReference type="InterPro" id="IPR020612">
    <property type="entry name" value="Methylthiotransferase_CS"/>
</dbReference>
<dbReference type="InterPro" id="IPR038135">
    <property type="entry name" value="Methylthiotransferase_N_sf"/>
</dbReference>